<proteinExistence type="predicted"/>
<dbReference type="Gene3D" id="1.10.10.10">
    <property type="entry name" value="Winged helix-like DNA-binding domain superfamily/Winged helix DNA-binding domain"/>
    <property type="match status" value="1"/>
</dbReference>
<dbReference type="Gene3D" id="1.20.5.4130">
    <property type="match status" value="1"/>
</dbReference>
<dbReference type="GO" id="GO:0006952">
    <property type="term" value="P:defense response"/>
    <property type="evidence" value="ECO:0007669"/>
    <property type="project" value="UniProtKB-KW"/>
</dbReference>
<evidence type="ECO:0000259" key="6">
    <source>
        <dbReference type="Pfam" id="PF00931"/>
    </source>
</evidence>
<dbReference type="EMBL" id="JBEDUW010000006">
    <property type="protein sequence ID" value="KAK9923453.1"/>
    <property type="molecule type" value="Genomic_DNA"/>
</dbReference>
<dbReference type="Gene3D" id="3.40.50.300">
    <property type="entry name" value="P-loop containing nucleotide triphosphate hydrolases"/>
    <property type="match status" value="1"/>
</dbReference>
<sequence length="955" mass="109213">MADALISFVIDQLASTALEQIKENVRLVLDVEKEVEQLTKSLKKIHAVLKDAEKRQVKEAVVQEWLDELTEVAYEMDNVLDEWNTRALKQKIEEQEDESENTLVIKKKVRFSIPSPSNCFCFGQASRRIVVRHDIAQTLKDLNSRLTKIAEERLKYQFHSTTTSGIEQPQRPKTSSLVDVSKIFGREHEKHTLISMLLGQGTSTGEEERGPLVIPVVGMGGMGKTTLAQLAYNDENVKARFEKSIWVCVSDPFDEIKIAKTIISGHDTPNLDEFNDLMQSVSKSVEGKKFLLVLDDVWTEDDTKWEQLKLALMFGAQGSRILVTTRKVTVARMMEATTHMIHLEKLSEQNCSSLFYHIAFLDREKDKIDLFEDIGNKIVKKCDGLPLAAKTLGSLMRYKNTPEEWLDVLDSEIWELEAVEHKVFQPLLLSYYDLKSEIKRCLLFCANFPKDYRFHKDNMIELWMSQNYLNSNRRNKKKRAIGQEYFDDLVMRSFFQDFQMDNYGKVRNCKLHDIVHDFVQFLTKNECFIIGANGTDQAIEKLLSERVHHLTLMLAAESSLSLPTPFHTCNKLRTLTIFNARMDTRIDGDLIFQLKCLRALNLSDCYVKEVPKEIGELLHLRYIDLSSNYSLKELPDAMCNLCNLETLHLEYCTSLKKLPKAMGKLINLKHLYVNQCLSLRGLPKGVGRLRGLRILDRFVCGSGDESDDEDKEILELGDLGSFEHLQGTLWIENLGNVKDAREQAQKAQLEKKKHLLELTLDFDSSDGSQERQQQINDEEVLNALRPHPDLKSLRVDGYEGSSTLVFGNWIMSLQHLTHLTLVAFENCESLPPLGKLPYLEVLRIGYMNRIKKVGVELLGIEETQTSPATPTPTAIAFPKLKQLQFWGMDSWEEWEGVGDDCQVTIMPCLSSLEIVEAYKLKQLPDFLLHNRPLLLDGDAAFKDLARRGKAVSSIR</sequence>
<evidence type="ECO:0000256" key="2">
    <source>
        <dbReference type="ARBA" id="ARBA00022737"/>
    </source>
</evidence>
<protein>
    <recommendedName>
        <fullName evidence="12">Disease resistance protein RGA3</fullName>
    </recommendedName>
</protein>
<feature type="domain" description="NB-ARC" evidence="6">
    <location>
        <begin position="208"/>
        <end position="361"/>
    </location>
</feature>
<dbReference type="Pfam" id="PF23559">
    <property type="entry name" value="WHD_DRP"/>
    <property type="match status" value="1"/>
</dbReference>
<dbReference type="GO" id="GO:0043531">
    <property type="term" value="F:ADP binding"/>
    <property type="evidence" value="ECO:0007669"/>
    <property type="project" value="InterPro"/>
</dbReference>
<evidence type="ECO:0000259" key="9">
    <source>
        <dbReference type="Pfam" id="PF25019"/>
    </source>
</evidence>
<dbReference type="Gene3D" id="3.80.10.10">
    <property type="entry name" value="Ribonuclease Inhibitor"/>
    <property type="match status" value="1"/>
</dbReference>
<dbReference type="InterPro" id="IPR002182">
    <property type="entry name" value="NB-ARC"/>
</dbReference>
<dbReference type="InterPro" id="IPR042197">
    <property type="entry name" value="Apaf_helical"/>
</dbReference>
<evidence type="ECO:0000259" key="8">
    <source>
        <dbReference type="Pfam" id="PF23559"/>
    </source>
</evidence>
<dbReference type="Gene3D" id="1.10.8.430">
    <property type="entry name" value="Helical domain of apoptotic protease-activating factors"/>
    <property type="match status" value="1"/>
</dbReference>
<dbReference type="InterPro" id="IPR056789">
    <property type="entry name" value="LRR_R13L1-DRL21"/>
</dbReference>
<dbReference type="AlphaFoldDB" id="A0AAW1WFZ0"/>
<evidence type="ECO:0000256" key="3">
    <source>
        <dbReference type="ARBA" id="ARBA00022741"/>
    </source>
</evidence>
<dbReference type="CDD" id="cd14798">
    <property type="entry name" value="RX-CC_like"/>
    <property type="match status" value="1"/>
</dbReference>
<keyword evidence="1" id="KW-0433">Leucine-rich repeat</keyword>
<dbReference type="FunFam" id="1.10.10.10:FF:000322">
    <property type="entry name" value="Probable disease resistance protein At1g63360"/>
    <property type="match status" value="1"/>
</dbReference>
<gene>
    <name evidence="10" type="ORF">M0R45_031872</name>
</gene>
<evidence type="ECO:0000313" key="10">
    <source>
        <dbReference type="EMBL" id="KAK9923453.1"/>
    </source>
</evidence>
<evidence type="ECO:0008006" key="12">
    <source>
        <dbReference type="Google" id="ProtNLM"/>
    </source>
</evidence>
<evidence type="ECO:0000256" key="4">
    <source>
        <dbReference type="ARBA" id="ARBA00022821"/>
    </source>
</evidence>
<keyword evidence="3" id="KW-0547">Nucleotide-binding</keyword>
<dbReference type="SUPFAM" id="SSF52540">
    <property type="entry name" value="P-loop containing nucleoside triphosphate hydrolases"/>
    <property type="match status" value="1"/>
</dbReference>
<keyword evidence="11" id="KW-1185">Reference proteome</keyword>
<organism evidence="10 11">
    <name type="scientific">Rubus argutus</name>
    <name type="common">Southern blackberry</name>
    <dbReference type="NCBI Taxonomy" id="59490"/>
    <lineage>
        <taxon>Eukaryota</taxon>
        <taxon>Viridiplantae</taxon>
        <taxon>Streptophyta</taxon>
        <taxon>Embryophyta</taxon>
        <taxon>Tracheophyta</taxon>
        <taxon>Spermatophyta</taxon>
        <taxon>Magnoliopsida</taxon>
        <taxon>eudicotyledons</taxon>
        <taxon>Gunneridae</taxon>
        <taxon>Pentapetalae</taxon>
        <taxon>rosids</taxon>
        <taxon>fabids</taxon>
        <taxon>Rosales</taxon>
        <taxon>Rosaceae</taxon>
        <taxon>Rosoideae</taxon>
        <taxon>Rosoideae incertae sedis</taxon>
        <taxon>Rubus</taxon>
    </lineage>
</organism>
<dbReference type="Pfam" id="PF00931">
    <property type="entry name" value="NB-ARC"/>
    <property type="match status" value="1"/>
</dbReference>
<dbReference type="InterPro" id="IPR027417">
    <property type="entry name" value="P-loop_NTPase"/>
</dbReference>
<feature type="domain" description="R13L1/DRL21-like LRR repeat region" evidence="9">
    <location>
        <begin position="716"/>
        <end position="847"/>
    </location>
</feature>
<dbReference type="InterPro" id="IPR058922">
    <property type="entry name" value="WHD_DRP"/>
</dbReference>
<dbReference type="GO" id="GO:0051707">
    <property type="term" value="P:response to other organism"/>
    <property type="evidence" value="ECO:0007669"/>
    <property type="project" value="UniProtKB-ARBA"/>
</dbReference>
<dbReference type="InterPro" id="IPR041118">
    <property type="entry name" value="Rx_N"/>
</dbReference>
<dbReference type="PANTHER" id="PTHR36766">
    <property type="entry name" value="PLANT BROAD-SPECTRUM MILDEW RESISTANCE PROTEIN RPW8"/>
    <property type="match status" value="1"/>
</dbReference>
<feature type="domain" description="Disease resistance N-terminal" evidence="7">
    <location>
        <begin position="6"/>
        <end position="97"/>
    </location>
</feature>
<reference evidence="10 11" key="1">
    <citation type="journal article" date="2023" name="G3 (Bethesda)">
        <title>A chromosome-length genome assembly and annotation of blackberry (Rubus argutus, cv. 'Hillquist').</title>
        <authorList>
            <person name="Bruna T."/>
            <person name="Aryal R."/>
            <person name="Dudchenko O."/>
            <person name="Sargent D.J."/>
            <person name="Mead D."/>
            <person name="Buti M."/>
            <person name="Cavallini A."/>
            <person name="Hytonen T."/>
            <person name="Andres J."/>
            <person name="Pham M."/>
            <person name="Weisz D."/>
            <person name="Mascagni F."/>
            <person name="Usai G."/>
            <person name="Natali L."/>
            <person name="Bassil N."/>
            <person name="Fernandez G.E."/>
            <person name="Lomsadze A."/>
            <person name="Armour M."/>
            <person name="Olukolu B."/>
            <person name="Poorten T."/>
            <person name="Britton C."/>
            <person name="Davik J."/>
            <person name="Ashrafi H."/>
            <person name="Aiden E.L."/>
            <person name="Borodovsky M."/>
            <person name="Worthington M."/>
        </authorList>
    </citation>
    <scope>NUCLEOTIDE SEQUENCE [LARGE SCALE GENOMIC DNA]</scope>
    <source>
        <strain evidence="10">PI 553951</strain>
    </source>
</reference>
<evidence type="ECO:0000256" key="5">
    <source>
        <dbReference type="ARBA" id="ARBA00022840"/>
    </source>
</evidence>
<dbReference type="Pfam" id="PF00560">
    <property type="entry name" value="LRR_1"/>
    <property type="match status" value="1"/>
</dbReference>
<evidence type="ECO:0000256" key="1">
    <source>
        <dbReference type="ARBA" id="ARBA00022614"/>
    </source>
</evidence>
<keyword evidence="4" id="KW-0611">Plant defense</keyword>
<dbReference type="InterPro" id="IPR036388">
    <property type="entry name" value="WH-like_DNA-bd_sf"/>
</dbReference>
<dbReference type="InterPro" id="IPR032675">
    <property type="entry name" value="LRR_dom_sf"/>
</dbReference>
<dbReference type="InterPro" id="IPR001611">
    <property type="entry name" value="Leu-rich_rpt"/>
</dbReference>
<keyword evidence="5" id="KW-0067">ATP-binding</keyword>
<keyword evidence="2" id="KW-0677">Repeat</keyword>
<dbReference type="GO" id="GO:0005524">
    <property type="term" value="F:ATP binding"/>
    <property type="evidence" value="ECO:0007669"/>
    <property type="project" value="UniProtKB-KW"/>
</dbReference>
<dbReference type="Pfam" id="PF18052">
    <property type="entry name" value="Rx_N"/>
    <property type="match status" value="1"/>
</dbReference>
<dbReference type="InterPro" id="IPR038005">
    <property type="entry name" value="RX-like_CC"/>
</dbReference>
<dbReference type="SUPFAM" id="SSF52058">
    <property type="entry name" value="L domain-like"/>
    <property type="match status" value="1"/>
</dbReference>
<evidence type="ECO:0000259" key="7">
    <source>
        <dbReference type="Pfam" id="PF18052"/>
    </source>
</evidence>
<name>A0AAW1WFZ0_RUBAR</name>
<comment type="caution">
    <text evidence="10">The sequence shown here is derived from an EMBL/GenBank/DDBJ whole genome shotgun (WGS) entry which is preliminary data.</text>
</comment>
<dbReference type="PRINTS" id="PR00364">
    <property type="entry name" value="DISEASERSIST"/>
</dbReference>
<dbReference type="Pfam" id="PF25019">
    <property type="entry name" value="LRR_R13L1-DRL21"/>
    <property type="match status" value="1"/>
</dbReference>
<dbReference type="PANTHER" id="PTHR36766:SF40">
    <property type="entry name" value="DISEASE RESISTANCE PROTEIN RGA3"/>
    <property type="match status" value="1"/>
</dbReference>
<accession>A0AAW1WFZ0</accession>
<feature type="domain" description="Disease resistance protein winged helix" evidence="8">
    <location>
        <begin position="448"/>
        <end position="519"/>
    </location>
</feature>
<evidence type="ECO:0000313" key="11">
    <source>
        <dbReference type="Proteomes" id="UP001457282"/>
    </source>
</evidence>
<dbReference type="Proteomes" id="UP001457282">
    <property type="component" value="Unassembled WGS sequence"/>
</dbReference>